<proteinExistence type="inferred from homology"/>
<name>D5CLC0_SIDLE</name>
<dbReference type="InterPro" id="IPR015813">
    <property type="entry name" value="Pyrv/PenolPyrv_kinase-like_dom"/>
</dbReference>
<dbReference type="EC" id="4.1.1.31" evidence="4 10"/>
<evidence type="ECO:0000256" key="5">
    <source>
        <dbReference type="ARBA" id="ARBA00022419"/>
    </source>
</evidence>
<keyword evidence="13" id="KW-0670">Pyruvate</keyword>
<dbReference type="STRING" id="580332.Slit_0266"/>
<evidence type="ECO:0000313" key="14">
    <source>
        <dbReference type="Proteomes" id="UP000001625"/>
    </source>
</evidence>
<dbReference type="GO" id="GO:0006099">
    <property type="term" value="P:tricarboxylic acid cycle"/>
    <property type="evidence" value="ECO:0007669"/>
    <property type="project" value="InterPro"/>
</dbReference>
<sequence>MNLISAPADISSKDIPLRDDVRLLGRILGDTLREQEGEETYKLIESVRRAAVRFRKTQDEQDGELLEQMLDQLSPTETLVVVRAFSYFSQLTNIAEDLHHNRRHRAHLKAGSPPKDGTLQLALDRLEEKKIDKDTLQSFLNSALVSPVLTAHPTEVQRKSILDCHLIISSLLANRDRVDMTPDDLAENEEALHRFVLILWQTRMMRTAKLNVRDEIRNGLEYYHYTFLAEIPKLYANLEKQLESRFDKDIKVPPLLRVGSWIGGDRDGNPFVTHDVMTDAVREHSILALEYYLNETHLLGTRLSLTDRLVEVTPELRKLSDASPDNVFVRLDEPYRRALILIYSRLTATAKHLGHDTSHLRPVDAHAQPYATAQDFIADLDVMIDSLFKHGAVYLARGRLANLRRAVEVFGFYLAPLDMRQHSAILEQTVSELFSHSSGKANYSDLDEAGKRSVLLEALQSGKILLADIKRYSDVPQSELRIMQAAAEIHRRFGHGALPNHIISKTDAVSDMLEVALMLQQFGLLQDGDTLHVNIIPLFETIEDLRGGASIMDELFSIPWYRKLLSSRGNTQEVMLGYSDSNKDGGYLTANWELYKAEVELVKVFAKHGIELRLFHGRGGTVGRGGGPSYDAILAQPPGSVNGQIRITEQGEVISSKYSNPEIGRRNLETLIAATIEATLLDHPHNADGDPEYMRIMEALSLDAFAAYRKLVYETPGFTDYFFTATPIREIAELNIGSRPSSRKASDRIEDLRAIPWVFSWGLNRVMLPGWFGFGSAVKQFIQREGDAGLKQLQAMYKNWAFFRGMMSNMDMVLSKSDMGIAWRYAELVQDIELRDRIFGAINNEWEATIEMLFAVTGATTLLQDNPAFARSLLTRTPYIDPLNHLQVALLHRHRAGDNDEKVKRAIHLTINGIATGLRNSG</sequence>
<evidence type="ECO:0000256" key="7">
    <source>
        <dbReference type="ARBA" id="ARBA00023239"/>
    </source>
</evidence>
<accession>D5CLC0</accession>
<keyword evidence="6 10" id="KW-0460">Magnesium</keyword>
<evidence type="ECO:0000256" key="3">
    <source>
        <dbReference type="ARBA" id="ARBA00008346"/>
    </source>
</evidence>
<dbReference type="AlphaFoldDB" id="D5CLC0"/>
<protein>
    <recommendedName>
        <fullName evidence="5 10">Phosphoenolpyruvate carboxylase</fullName>
        <shortName evidence="10">PEPC</shortName>
        <shortName evidence="10">PEPCase</shortName>
        <ecNumber evidence="4 10">4.1.1.31</ecNumber>
    </recommendedName>
</protein>
<dbReference type="InterPro" id="IPR021135">
    <property type="entry name" value="PEP_COase"/>
</dbReference>
<dbReference type="PANTHER" id="PTHR30523">
    <property type="entry name" value="PHOSPHOENOLPYRUVATE CARBOXYLASE"/>
    <property type="match status" value="1"/>
</dbReference>
<evidence type="ECO:0000256" key="8">
    <source>
        <dbReference type="ARBA" id="ARBA00023300"/>
    </source>
</evidence>
<evidence type="ECO:0000256" key="6">
    <source>
        <dbReference type="ARBA" id="ARBA00022842"/>
    </source>
</evidence>
<dbReference type="HOGENOM" id="CLU_006557_2_0_4"/>
<dbReference type="PROSITE" id="PS00781">
    <property type="entry name" value="PEPCASE_1"/>
    <property type="match status" value="1"/>
</dbReference>
<comment type="subunit">
    <text evidence="10">Homotetramer.</text>
</comment>
<dbReference type="GO" id="GO:0008964">
    <property type="term" value="F:phosphoenolpyruvate carboxylase activity"/>
    <property type="evidence" value="ECO:0007669"/>
    <property type="project" value="UniProtKB-UniRule"/>
</dbReference>
<comment type="catalytic activity">
    <reaction evidence="9 10">
        <text>oxaloacetate + phosphate = phosphoenolpyruvate + hydrogencarbonate</text>
        <dbReference type="Rhea" id="RHEA:28370"/>
        <dbReference type="ChEBI" id="CHEBI:16452"/>
        <dbReference type="ChEBI" id="CHEBI:17544"/>
        <dbReference type="ChEBI" id="CHEBI:43474"/>
        <dbReference type="ChEBI" id="CHEBI:58702"/>
        <dbReference type="EC" id="4.1.1.31"/>
    </reaction>
</comment>
<evidence type="ECO:0000256" key="12">
    <source>
        <dbReference type="PROSITE-ProRule" id="PRU10112"/>
    </source>
</evidence>
<dbReference type="Gene3D" id="1.20.1440.90">
    <property type="entry name" value="Phosphoenolpyruvate/pyruvate domain"/>
    <property type="match status" value="1"/>
</dbReference>
<dbReference type="InterPro" id="IPR033129">
    <property type="entry name" value="PEPCASE_His_AS"/>
</dbReference>
<dbReference type="InterPro" id="IPR022805">
    <property type="entry name" value="PEP_COase_bac/pln-type"/>
</dbReference>
<dbReference type="InterPro" id="IPR018129">
    <property type="entry name" value="PEP_COase_Lys_AS"/>
</dbReference>
<evidence type="ECO:0000313" key="13">
    <source>
        <dbReference type="EMBL" id="ADE10508.1"/>
    </source>
</evidence>
<organism evidence="13 14">
    <name type="scientific">Sideroxydans lithotrophicus (strain ES-1)</name>
    <dbReference type="NCBI Taxonomy" id="580332"/>
    <lineage>
        <taxon>Bacteria</taxon>
        <taxon>Pseudomonadati</taxon>
        <taxon>Pseudomonadota</taxon>
        <taxon>Betaproteobacteria</taxon>
        <taxon>Nitrosomonadales</taxon>
        <taxon>Gallionellaceae</taxon>
        <taxon>Sideroxydans</taxon>
    </lineage>
</organism>
<dbReference type="SUPFAM" id="SSF51621">
    <property type="entry name" value="Phosphoenolpyruvate/pyruvate domain"/>
    <property type="match status" value="1"/>
</dbReference>
<evidence type="ECO:0000256" key="2">
    <source>
        <dbReference type="ARBA" id="ARBA00003670"/>
    </source>
</evidence>
<dbReference type="KEGG" id="slt:Slit_0266"/>
<keyword evidence="8 10" id="KW-0120">Carbon dioxide fixation</keyword>
<dbReference type="NCBIfam" id="NF000584">
    <property type="entry name" value="PRK00009.1"/>
    <property type="match status" value="1"/>
</dbReference>
<dbReference type="GO" id="GO:0006107">
    <property type="term" value="P:oxaloacetate metabolic process"/>
    <property type="evidence" value="ECO:0007669"/>
    <property type="project" value="UniProtKB-UniRule"/>
</dbReference>
<comment type="similarity">
    <text evidence="3 10">Belongs to the PEPCase type 1 family.</text>
</comment>
<evidence type="ECO:0000256" key="4">
    <source>
        <dbReference type="ARBA" id="ARBA00012305"/>
    </source>
</evidence>
<feature type="active site" evidence="10 11">
    <location>
        <position position="152"/>
    </location>
</feature>
<dbReference type="GO" id="GO:0005829">
    <property type="term" value="C:cytosol"/>
    <property type="evidence" value="ECO:0007669"/>
    <property type="project" value="TreeGrafter"/>
</dbReference>
<dbReference type="PRINTS" id="PR00150">
    <property type="entry name" value="PEPCARBXLASE"/>
</dbReference>
<dbReference type="Pfam" id="PF00311">
    <property type="entry name" value="PEPcase"/>
    <property type="match status" value="1"/>
</dbReference>
<evidence type="ECO:0000256" key="10">
    <source>
        <dbReference type="HAMAP-Rule" id="MF_00595"/>
    </source>
</evidence>
<feature type="active site" evidence="10 12">
    <location>
        <position position="583"/>
    </location>
</feature>
<dbReference type="Proteomes" id="UP000001625">
    <property type="component" value="Chromosome"/>
</dbReference>
<keyword evidence="14" id="KW-1185">Reference proteome</keyword>
<comment type="function">
    <text evidence="2 10">Forms oxaloacetate, a four-carbon dicarboxylic acid source for the tricarboxylic acid cycle.</text>
</comment>
<gene>
    <name evidence="10" type="primary">ppc</name>
    <name evidence="13" type="ordered locus">Slit_0266</name>
</gene>
<dbReference type="GO" id="GO:0015977">
    <property type="term" value="P:carbon fixation"/>
    <property type="evidence" value="ECO:0007669"/>
    <property type="project" value="UniProtKB-UniRule"/>
</dbReference>
<evidence type="ECO:0000256" key="9">
    <source>
        <dbReference type="ARBA" id="ARBA00048995"/>
    </source>
</evidence>
<dbReference type="RefSeq" id="WP_013028407.1">
    <property type="nucleotide sequence ID" value="NC_013959.1"/>
</dbReference>
<dbReference type="eggNOG" id="COG2352">
    <property type="taxonomic scope" value="Bacteria"/>
</dbReference>
<dbReference type="OrthoDB" id="9768133at2"/>
<dbReference type="PROSITE" id="PS00393">
    <property type="entry name" value="PEPCASE_2"/>
    <property type="match status" value="1"/>
</dbReference>
<dbReference type="GO" id="GO:0000287">
    <property type="term" value="F:magnesium ion binding"/>
    <property type="evidence" value="ECO:0007669"/>
    <property type="project" value="UniProtKB-UniRule"/>
</dbReference>
<dbReference type="EMBL" id="CP001965">
    <property type="protein sequence ID" value="ADE10508.1"/>
    <property type="molecule type" value="Genomic_DNA"/>
</dbReference>
<dbReference type="PANTHER" id="PTHR30523:SF6">
    <property type="entry name" value="PHOSPHOENOLPYRUVATE CARBOXYLASE"/>
    <property type="match status" value="1"/>
</dbReference>
<reference evidence="13 14" key="1">
    <citation type="submission" date="2010-03" db="EMBL/GenBank/DDBJ databases">
        <title>Complete sequence of Sideroxydans lithotrophicus ES-1.</title>
        <authorList>
            <consortium name="US DOE Joint Genome Institute"/>
            <person name="Lucas S."/>
            <person name="Copeland A."/>
            <person name="Lapidus A."/>
            <person name="Cheng J.-F."/>
            <person name="Bruce D."/>
            <person name="Goodwin L."/>
            <person name="Pitluck S."/>
            <person name="Munk A.C."/>
            <person name="Detter J.C."/>
            <person name="Han C."/>
            <person name="Tapia R."/>
            <person name="Larimer F."/>
            <person name="Land M."/>
            <person name="Hauser L."/>
            <person name="Kyrpides N."/>
            <person name="Ivanova N."/>
            <person name="Emerson D."/>
            <person name="Woyke T."/>
        </authorList>
    </citation>
    <scope>NUCLEOTIDE SEQUENCE [LARGE SCALE GENOMIC DNA]</scope>
    <source>
        <strain evidence="13 14">ES-1</strain>
    </source>
</reference>
<comment type="cofactor">
    <cofactor evidence="1 10">
        <name>Mg(2+)</name>
        <dbReference type="ChEBI" id="CHEBI:18420"/>
    </cofactor>
</comment>
<evidence type="ECO:0000256" key="11">
    <source>
        <dbReference type="PROSITE-ProRule" id="PRU10111"/>
    </source>
</evidence>
<keyword evidence="7 10" id="KW-0456">Lyase</keyword>
<evidence type="ECO:0000256" key="1">
    <source>
        <dbReference type="ARBA" id="ARBA00001946"/>
    </source>
</evidence>
<dbReference type="HAMAP" id="MF_00595">
    <property type="entry name" value="PEPcase_type1"/>
    <property type="match status" value="1"/>
</dbReference>